<dbReference type="InterPro" id="IPR055348">
    <property type="entry name" value="DctQ"/>
</dbReference>
<keyword evidence="4" id="KW-0997">Cell inner membrane</keyword>
<evidence type="ECO:0000256" key="8">
    <source>
        <dbReference type="ARBA" id="ARBA00038436"/>
    </source>
</evidence>
<evidence type="ECO:0000256" key="6">
    <source>
        <dbReference type="ARBA" id="ARBA00022989"/>
    </source>
</evidence>
<dbReference type="Pfam" id="PF04290">
    <property type="entry name" value="DctQ"/>
    <property type="match status" value="1"/>
</dbReference>
<feature type="transmembrane region" description="Helical" evidence="9">
    <location>
        <begin position="89"/>
        <end position="111"/>
    </location>
</feature>
<evidence type="ECO:0000256" key="3">
    <source>
        <dbReference type="ARBA" id="ARBA00022475"/>
    </source>
</evidence>
<evidence type="ECO:0000256" key="7">
    <source>
        <dbReference type="ARBA" id="ARBA00023136"/>
    </source>
</evidence>
<dbReference type="InterPro" id="IPR007387">
    <property type="entry name" value="TRAP_DctQ"/>
</dbReference>
<name>A0ABU0ARP8_9BACI</name>
<reference evidence="11 12" key="1">
    <citation type="submission" date="2023-07" db="EMBL/GenBank/DDBJ databases">
        <title>Genomic Encyclopedia of Type Strains, Phase IV (KMG-IV): sequencing the most valuable type-strain genomes for metagenomic binning, comparative biology and taxonomic classification.</title>
        <authorList>
            <person name="Goeker M."/>
        </authorList>
    </citation>
    <scope>NUCLEOTIDE SEQUENCE [LARGE SCALE GENOMIC DNA]</scope>
    <source>
        <strain evidence="11 12">DSM 23494</strain>
    </source>
</reference>
<keyword evidence="7 9" id="KW-0472">Membrane</keyword>
<feature type="transmembrane region" description="Helical" evidence="9">
    <location>
        <begin position="52"/>
        <end position="68"/>
    </location>
</feature>
<keyword evidence="6 9" id="KW-1133">Transmembrane helix</keyword>
<feature type="transmembrane region" description="Helical" evidence="9">
    <location>
        <begin position="131"/>
        <end position="152"/>
    </location>
</feature>
<feature type="transmembrane region" description="Helical" evidence="9">
    <location>
        <begin position="14"/>
        <end position="32"/>
    </location>
</feature>
<comment type="similarity">
    <text evidence="8">Belongs to the TRAP transporter small permease family.</text>
</comment>
<proteinExistence type="inferred from homology"/>
<dbReference type="EMBL" id="JAUSUB010000040">
    <property type="protein sequence ID" value="MDQ0273441.1"/>
    <property type="molecule type" value="Genomic_DNA"/>
</dbReference>
<keyword evidence="2" id="KW-0813">Transport</keyword>
<organism evidence="11 12">
    <name type="scientific">Cytobacillus purgationiresistens</name>
    <dbReference type="NCBI Taxonomy" id="863449"/>
    <lineage>
        <taxon>Bacteria</taxon>
        <taxon>Bacillati</taxon>
        <taxon>Bacillota</taxon>
        <taxon>Bacilli</taxon>
        <taxon>Bacillales</taxon>
        <taxon>Bacillaceae</taxon>
        <taxon>Cytobacillus</taxon>
    </lineage>
</organism>
<keyword evidence="3" id="KW-1003">Cell membrane</keyword>
<evidence type="ECO:0000313" key="11">
    <source>
        <dbReference type="EMBL" id="MDQ0273441.1"/>
    </source>
</evidence>
<dbReference type="Proteomes" id="UP001238088">
    <property type="component" value="Unassembled WGS sequence"/>
</dbReference>
<dbReference type="PANTHER" id="PTHR35011">
    <property type="entry name" value="2,3-DIKETO-L-GULONATE TRAP TRANSPORTER SMALL PERMEASE PROTEIN YIAM"/>
    <property type="match status" value="1"/>
</dbReference>
<dbReference type="RefSeq" id="WP_307479568.1">
    <property type="nucleotide sequence ID" value="NZ_JAUSUB010000040.1"/>
</dbReference>
<evidence type="ECO:0000313" key="12">
    <source>
        <dbReference type="Proteomes" id="UP001238088"/>
    </source>
</evidence>
<evidence type="ECO:0000259" key="10">
    <source>
        <dbReference type="Pfam" id="PF04290"/>
    </source>
</evidence>
<protein>
    <submittedName>
        <fullName evidence="11">TRAP-type C4-dicarboxylate transport system permease small subunit</fullName>
    </submittedName>
</protein>
<keyword evidence="5 9" id="KW-0812">Transmembrane</keyword>
<feature type="domain" description="Tripartite ATP-independent periplasmic transporters DctQ component" evidence="10">
    <location>
        <begin position="26"/>
        <end position="154"/>
    </location>
</feature>
<accession>A0ABU0ARP8</accession>
<evidence type="ECO:0000256" key="1">
    <source>
        <dbReference type="ARBA" id="ARBA00004429"/>
    </source>
</evidence>
<sequence>MQKFKAGFEFVERIIFNIGSVVLGVMMIWIFLDVLFRTIFNQPIPGTVELTGEYLMVLIVYLGLSYTLRQDGHVKVVFLYDKFSEKWKMRSDFITSLLATISFLFISVLNFNEFLVYLQYDIKSVGILGYPLAPALLLISLGSLILSIRLFINMTVIVTERKAPIQSSISESETM</sequence>
<dbReference type="PANTHER" id="PTHR35011:SF10">
    <property type="entry name" value="TRAP TRANSPORTER SMALL PERMEASE PROTEIN"/>
    <property type="match status" value="1"/>
</dbReference>
<evidence type="ECO:0000256" key="4">
    <source>
        <dbReference type="ARBA" id="ARBA00022519"/>
    </source>
</evidence>
<evidence type="ECO:0000256" key="9">
    <source>
        <dbReference type="SAM" id="Phobius"/>
    </source>
</evidence>
<evidence type="ECO:0000256" key="5">
    <source>
        <dbReference type="ARBA" id="ARBA00022692"/>
    </source>
</evidence>
<comment type="subcellular location">
    <subcellularLocation>
        <location evidence="1">Cell inner membrane</location>
        <topology evidence="1">Multi-pass membrane protein</topology>
    </subcellularLocation>
</comment>
<keyword evidence="12" id="KW-1185">Reference proteome</keyword>
<comment type="caution">
    <text evidence="11">The sequence shown here is derived from an EMBL/GenBank/DDBJ whole genome shotgun (WGS) entry which is preliminary data.</text>
</comment>
<gene>
    <name evidence="11" type="ORF">J2S17_005373</name>
</gene>
<evidence type="ECO:0000256" key="2">
    <source>
        <dbReference type="ARBA" id="ARBA00022448"/>
    </source>
</evidence>